<evidence type="ECO:0000313" key="6">
    <source>
        <dbReference type="EMBL" id="SHO60069.1"/>
    </source>
</evidence>
<evidence type="ECO:0000256" key="2">
    <source>
        <dbReference type="ARBA" id="ARBA00023015"/>
    </source>
</evidence>
<dbReference type="EMBL" id="FRXN01000001">
    <property type="protein sequence ID" value="SHO60069.1"/>
    <property type="molecule type" value="Genomic_DNA"/>
</dbReference>
<dbReference type="STRING" id="1073327.SAMN04488108_0551"/>
<dbReference type="Gene3D" id="1.10.10.10">
    <property type="entry name" value="Winged helix-like DNA-binding domain superfamily/Winged helix DNA-binding domain"/>
    <property type="match status" value="1"/>
</dbReference>
<evidence type="ECO:0000256" key="3">
    <source>
        <dbReference type="ARBA" id="ARBA00023082"/>
    </source>
</evidence>
<accession>A0A1M7Z5C4</accession>
<dbReference type="InterPro" id="IPR039425">
    <property type="entry name" value="RNA_pol_sigma-70-like"/>
</dbReference>
<dbReference type="GO" id="GO:0006352">
    <property type="term" value="P:DNA-templated transcription initiation"/>
    <property type="evidence" value="ECO:0007669"/>
    <property type="project" value="InterPro"/>
</dbReference>
<evidence type="ECO:0000256" key="1">
    <source>
        <dbReference type="ARBA" id="ARBA00010641"/>
    </source>
</evidence>
<feature type="domain" description="RNA polymerase sigma-70 region 4" evidence="5">
    <location>
        <begin position="124"/>
        <end position="172"/>
    </location>
</feature>
<dbReference type="Proteomes" id="UP000184609">
    <property type="component" value="Unassembled WGS sequence"/>
</dbReference>
<evidence type="ECO:0000259" key="5">
    <source>
        <dbReference type="Pfam" id="PF04545"/>
    </source>
</evidence>
<dbReference type="PANTHER" id="PTHR43133:SF46">
    <property type="entry name" value="RNA POLYMERASE SIGMA-70 FACTOR ECF SUBFAMILY"/>
    <property type="match status" value="1"/>
</dbReference>
<evidence type="ECO:0000256" key="4">
    <source>
        <dbReference type="ARBA" id="ARBA00023163"/>
    </source>
</evidence>
<dbReference type="Pfam" id="PF04545">
    <property type="entry name" value="Sigma70_r4"/>
    <property type="match status" value="1"/>
</dbReference>
<dbReference type="RefSeq" id="WP_073570208.1">
    <property type="nucleotide sequence ID" value="NZ_FRXN01000001.1"/>
</dbReference>
<dbReference type="OrthoDB" id="1099849at2"/>
<dbReference type="InterPro" id="IPR013325">
    <property type="entry name" value="RNA_pol_sigma_r2"/>
</dbReference>
<protein>
    <submittedName>
        <fullName evidence="6">RNA polymerase sigma factor, sigma-70 family</fullName>
    </submittedName>
</protein>
<dbReference type="PANTHER" id="PTHR43133">
    <property type="entry name" value="RNA POLYMERASE ECF-TYPE SIGMA FACTO"/>
    <property type="match status" value="1"/>
</dbReference>
<sequence length="182" mass="21483">MGSSEEYWFQSPEKALSQAYSMNIEWCKSYVVKNSGTIEDAEDLFQSCIHVAWVNLKTGKFVGSQEKFNAYLRQICKYKWINILKTRKPTSSINEDRNDYNEGNQQDENWEENEIQTNLLIESLMQLGEGCREILSRFYFKKSSLKSIASSRNTTEKSIKTIKFRCMNKLRKTYLELQRKHE</sequence>
<gene>
    <name evidence="6" type="ORF">SAMN04488108_0551</name>
</gene>
<comment type="similarity">
    <text evidence="1">Belongs to the sigma-70 factor family. ECF subfamily.</text>
</comment>
<dbReference type="GO" id="GO:0016987">
    <property type="term" value="F:sigma factor activity"/>
    <property type="evidence" value="ECO:0007669"/>
    <property type="project" value="UniProtKB-KW"/>
</dbReference>
<organism evidence="6 7">
    <name type="scientific">Algoriphagus zhangzhouensis</name>
    <dbReference type="NCBI Taxonomy" id="1073327"/>
    <lineage>
        <taxon>Bacteria</taxon>
        <taxon>Pseudomonadati</taxon>
        <taxon>Bacteroidota</taxon>
        <taxon>Cytophagia</taxon>
        <taxon>Cytophagales</taxon>
        <taxon>Cyclobacteriaceae</taxon>
        <taxon>Algoriphagus</taxon>
    </lineage>
</organism>
<dbReference type="InterPro" id="IPR014284">
    <property type="entry name" value="RNA_pol_sigma-70_dom"/>
</dbReference>
<dbReference type="AlphaFoldDB" id="A0A1M7Z5C4"/>
<keyword evidence="4" id="KW-0804">Transcription</keyword>
<reference evidence="7" key="1">
    <citation type="submission" date="2016-12" db="EMBL/GenBank/DDBJ databases">
        <authorList>
            <person name="Varghese N."/>
            <person name="Submissions S."/>
        </authorList>
    </citation>
    <scope>NUCLEOTIDE SEQUENCE [LARGE SCALE GENOMIC DNA]</scope>
    <source>
        <strain evidence="7">DSM 25035</strain>
    </source>
</reference>
<keyword evidence="7" id="KW-1185">Reference proteome</keyword>
<proteinExistence type="inferred from homology"/>
<dbReference type="SUPFAM" id="SSF88659">
    <property type="entry name" value="Sigma3 and sigma4 domains of RNA polymerase sigma factors"/>
    <property type="match status" value="1"/>
</dbReference>
<dbReference type="Gene3D" id="1.10.1740.10">
    <property type="match status" value="1"/>
</dbReference>
<dbReference type="InterPro" id="IPR007630">
    <property type="entry name" value="RNA_pol_sigma70_r4"/>
</dbReference>
<name>A0A1M7Z5C4_9BACT</name>
<dbReference type="InterPro" id="IPR036388">
    <property type="entry name" value="WH-like_DNA-bd_sf"/>
</dbReference>
<dbReference type="NCBIfam" id="TIGR02937">
    <property type="entry name" value="sigma70-ECF"/>
    <property type="match status" value="1"/>
</dbReference>
<keyword evidence="3" id="KW-0731">Sigma factor</keyword>
<dbReference type="SUPFAM" id="SSF88946">
    <property type="entry name" value="Sigma2 domain of RNA polymerase sigma factors"/>
    <property type="match status" value="1"/>
</dbReference>
<dbReference type="InterPro" id="IPR013324">
    <property type="entry name" value="RNA_pol_sigma_r3/r4-like"/>
</dbReference>
<evidence type="ECO:0000313" key="7">
    <source>
        <dbReference type="Proteomes" id="UP000184609"/>
    </source>
</evidence>
<keyword evidence="2" id="KW-0805">Transcription regulation</keyword>